<accession>A0ABQ2N807</accession>
<name>A0ABQ2N807_9ACTN</name>
<evidence type="ECO:0000313" key="1">
    <source>
        <dbReference type="EMBL" id="GGO86829.1"/>
    </source>
</evidence>
<gene>
    <name evidence="1" type="ORF">GCM10011584_09990</name>
</gene>
<evidence type="ECO:0008006" key="3">
    <source>
        <dbReference type="Google" id="ProtNLM"/>
    </source>
</evidence>
<organism evidence="1 2">
    <name type="scientific">Nocardioides phosphati</name>
    <dbReference type="NCBI Taxonomy" id="1867775"/>
    <lineage>
        <taxon>Bacteria</taxon>
        <taxon>Bacillati</taxon>
        <taxon>Actinomycetota</taxon>
        <taxon>Actinomycetes</taxon>
        <taxon>Propionibacteriales</taxon>
        <taxon>Nocardioidaceae</taxon>
        <taxon>Nocardioides</taxon>
    </lineage>
</organism>
<reference evidence="2" key="1">
    <citation type="journal article" date="2019" name="Int. J. Syst. Evol. Microbiol.">
        <title>The Global Catalogue of Microorganisms (GCM) 10K type strain sequencing project: providing services to taxonomists for standard genome sequencing and annotation.</title>
        <authorList>
            <consortium name="The Broad Institute Genomics Platform"/>
            <consortium name="The Broad Institute Genome Sequencing Center for Infectious Disease"/>
            <person name="Wu L."/>
            <person name="Ma J."/>
        </authorList>
    </citation>
    <scope>NUCLEOTIDE SEQUENCE [LARGE SCALE GENOMIC DNA]</scope>
    <source>
        <strain evidence="2">CGMCC 4.7371</strain>
    </source>
</reference>
<protein>
    <recommendedName>
        <fullName evidence="3">DUF4304 domain-containing protein</fullName>
    </recommendedName>
</protein>
<proteinExistence type="predicted"/>
<dbReference type="EMBL" id="BMNI01000002">
    <property type="protein sequence ID" value="GGO86829.1"/>
    <property type="molecule type" value="Genomic_DNA"/>
</dbReference>
<dbReference type="RefSeq" id="WP_188782916.1">
    <property type="nucleotide sequence ID" value="NZ_BMNI01000002.1"/>
</dbReference>
<keyword evidence="2" id="KW-1185">Reference proteome</keyword>
<sequence length="123" mass="12865">MTPAAARAAVLKQLKARGFKARRGHLRLGVGDLWWYVDARIAGVGSAAQVVAEVGCWTPDLPPEPDGGAVDCPLLLDVVVGEAVADTDALVDRVSTIGDLATLGQRLDDLPGALVDKALRDLL</sequence>
<dbReference type="Proteomes" id="UP000655410">
    <property type="component" value="Unassembled WGS sequence"/>
</dbReference>
<evidence type="ECO:0000313" key="2">
    <source>
        <dbReference type="Proteomes" id="UP000655410"/>
    </source>
</evidence>
<comment type="caution">
    <text evidence="1">The sequence shown here is derived from an EMBL/GenBank/DDBJ whole genome shotgun (WGS) entry which is preliminary data.</text>
</comment>